<gene>
    <name evidence="3" type="ORF">g.26400</name>
</gene>
<dbReference type="AlphaFoldDB" id="A0A1B6G8C1"/>
<feature type="non-terminal residue" evidence="3">
    <location>
        <position position="273"/>
    </location>
</feature>
<dbReference type="EMBL" id="GECZ01011067">
    <property type="protein sequence ID" value="JAS58702.1"/>
    <property type="molecule type" value="Transcribed_RNA"/>
</dbReference>
<reference evidence="3" key="1">
    <citation type="submission" date="2015-11" db="EMBL/GenBank/DDBJ databases">
        <title>De novo transcriptome assembly of four potential Pierce s Disease insect vectors from Arizona vineyards.</title>
        <authorList>
            <person name="Tassone E.E."/>
        </authorList>
    </citation>
    <scope>NUCLEOTIDE SEQUENCE</scope>
</reference>
<dbReference type="InterPro" id="IPR006643">
    <property type="entry name" value="Zasp-like_motif"/>
</dbReference>
<dbReference type="InterPro" id="IPR031847">
    <property type="entry name" value="PDLI1-4/Zasp-like_mid"/>
</dbReference>
<feature type="domain" description="Zasp-like motif" evidence="2">
    <location>
        <begin position="169"/>
        <end position="193"/>
    </location>
</feature>
<feature type="region of interest" description="Disordered" evidence="1">
    <location>
        <begin position="30"/>
        <end position="64"/>
    </location>
</feature>
<proteinExistence type="predicted"/>
<sequence length="273" mass="29952">VSDYDSRDVRHQDVQTLFKNSGNSIKLVVSRETRGSAPHSAPGSRAGSVPPLPTAAGSAKGTDSPYIMASLNPALIDHPRQRTASPHRAEIEEEIHMVTEQPYRTTPLVLPGAKIKKDALPTESYLRHHPNPLMRAPPPLHGLPHEVLMKQKVADTILQRVVADDPNKKVVPQFNSPIGLYSEDNIVNTIQQQTGATPIYPPPNEAPCRSYKKTVVYDPAKSETYKALKESEFGDTLLEIPTPVEPKVFSPAKVNTKNLPPPKTKTTPHRSVA</sequence>
<dbReference type="SMART" id="SM00735">
    <property type="entry name" value="ZM"/>
    <property type="match status" value="1"/>
</dbReference>
<organism evidence="3">
    <name type="scientific">Cuerna arida</name>
    <dbReference type="NCBI Taxonomy" id="1464854"/>
    <lineage>
        <taxon>Eukaryota</taxon>
        <taxon>Metazoa</taxon>
        <taxon>Ecdysozoa</taxon>
        <taxon>Arthropoda</taxon>
        <taxon>Hexapoda</taxon>
        <taxon>Insecta</taxon>
        <taxon>Pterygota</taxon>
        <taxon>Neoptera</taxon>
        <taxon>Paraneoptera</taxon>
        <taxon>Hemiptera</taxon>
        <taxon>Auchenorrhyncha</taxon>
        <taxon>Membracoidea</taxon>
        <taxon>Cicadellidae</taxon>
        <taxon>Cicadellinae</taxon>
        <taxon>Proconiini</taxon>
        <taxon>Cuerna</taxon>
    </lineage>
</organism>
<protein>
    <recommendedName>
        <fullName evidence="2">Zasp-like motif domain-containing protein</fullName>
    </recommendedName>
</protein>
<name>A0A1B6G8C1_9HEMI</name>
<accession>A0A1B6G8C1</accession>
<evidence type="ECO:0000313" key="3">
    <source>
        <dbReference type="EMBL" id="JAS58702.1"/>
    </source>
</evidence>
<evidence type="ECO:0000259" key="2">
    <source>
        <dbReference type="SMART" id="SM00735"/>
    </source>
</evidence>
<feature type="region of interest" description="Disordered" evidence="1">
    <location>
        <begin position="248"/>
        <end position="273"/>
    </location>
</feature>
<feature type="non-terminal residue" evidence="3">
    <location>
        <position position="1"/>
    </location>
</feature>
<evidence type="ECO:0000256" key="1">
    <source>
        <dbReference type="SAM" id="MobiDB-lite"/>
    </source>
</evidence>
<dbReference type="Pfam" id="PF15936">
    <property type="entry name" value="DUF4749"/>
    <property type="match status" value="1"/>
</dbReference>